<evidence type="ECO:0000313" key="3">
    <source>
        <dbReference type="Proteomes" id="UP000006054"/>
    </source>
</evidence>
<protein>
    <recommendedName>
        <fullName evidence="4">Outer membrane protein beta-barrel domain-containing protein</fullName>
    </recommendedName>
</protein>
<evidence type="ECO:0000313" key="2">
    <source>
        <dbReference type="EMBL" id="AFM02530.1"/>
    </source>
</evidence>
<sequence length="236" mass="26224" precursor="true">MKSTLIAFVLFFISFLAFSQSDYQDVVYLKDGSIIRGIIIEQVPNKSIKLKTSEGNIFVYKVEDIEKMTKEENPNSNKTKTNNSNQMDTGYSGRVELGYGFGTGDFGFDNVKFNFINSYRVNNYFSIGLGIGARYYSDFEAVYVPVFLDIRSRFLTGKVSPYAALGLGYTVNASNDFYGIGTLINPQIGVSILNSSSSDFNIGLGYDIQRLKDFDNAFTGRTASFNALSLNLGISF</sequence>
<dbReference type="KEGG" id="fli:Fleli_0018"/>
<dbReference type="RefSeq" id="WP_014795999.1">
    <property type="nucleotide sequence ID" value="NC_018018.1"/>
</dbReference>
<name>I4AEZ5_BERLS</name>
<dbReference type="STRING" id="880071.Fleli_0018"/>
<accession>I4AEZ5</accession>
<keyword evidence="3" id="KW-1185">Reference proteome</keyword>
<evidence type="ECO:0008006" key="4">
    <source>
        <dbReference type="Google" id="ProtNLM"/>
    </source>
</evidence>
<proteinExistence type="predicted"/>
<keyword evidence="1" id="KW-0732">Signal</keyword>
<dbReference type="Proteomes" id="UP000006054">
    <property type="component" value="Chromosome"/>
</dbReference>
<reference evidence="3" key="1">
    <citation type="submission" date="2012-06" db="EMBL/GenBank/DDBJ databases">
        <title>The complete genome of Flexibacter litoralis DSM 6794.</title>
        <authorList>
            <person name="Lucas S."/>
            <person name="Copeland A."/>
            <person name="Lapidus A."/>
            <person name="Glavina del Rio T."/>
            <person name="Dalin E."/>
            <person name="Tice H."/>
            <person name="Bruce D."/>
            <person name="Goodwin L."/>
            <person name="Pitluck S."/>
            <person name="Peters L."/>
            <person name="Ovchinnikova G."/>
            <person name="Lu M."/>
            <person name="Kyrpides N."/>
            <person name="Mavromatis K."/>
            <person name="Ivanova N."/>
            <person name="Brettin T."/>
            <person name="Detter J.C."/>
            <person name="Han C."/>
            <person name="Larimer F."/>
            <person name="Land M."/>
            <person name="Hauser L."/>
            <person name="Markowitz V."/>
            <person name="Cheng J.-F."/>
            <person name="Hugenholtz P."/>
            <person name="Woyke T."/>
            <person name="Wu D."/>
            <person name="Spring S."/>
            <person name="Lang E."/>
            <person name="Kopitz M."/>
            <person name="Brambilla E."/>
            <person name="Klenk H.-P."/>
            <person name="Eisen J.A."/>
        </authorList>
    </citation>
    <scope>NUCLEOTIDE SEQUENCE [LARGE SCALE GENOMIC DNA]</scope>
    <source>
        <strain evidence="3">ATCC 23117 / DSM 6794 / NBRC 15988 / NCIMB 1366 / Sio-4</strain>
    </source>
</reference>
<evidence type="ECO:0000256" key="1">
    <source>
        <dbReference type="SAM" id="SignalP"/>
    </source>
</evidence>
<dbReference type="AlphaFoldDB" id="I4AEZ5"/>
<organism evidence="2 3">
    <name type="scientific">Bernardetia litoralis (strain ATCC 23117 / DSM 6794 / NBRC 15988 / NCIMB 1366 / Fx l1 / Sio-4)</name>
    <name type="common">Flexibacter litoralis</name>
    <dbReference type="NCBI Taxonomy" id="880071"/>
    <lineage>
        <taxon>Bacteria</taxon>
        <taxon>Pseudomonadati</taxon>
        <taxon>Bacteroidota</taxon>
        <taxon>Cytophagia</taxon>
        <taxon>Cytophagales</taxon>
        <taxon>Bernardetiaceae</taxon>
        <taxon>Bernardetia</taxon>
    </lineage>
</organism>
<dbReference type="EMBL" id="CP003345">
    <property type="protein sequence ID" value="AFM02530.1"/>
    <property type="molecule type" value="Genomic_DNA"/>
</dbReference>
<gene>
    <name evidence="2" type="ordered locus">Fleli_0018</name>
</gene>
<dbReference type="eggNOG" id="COG2067">
    <property type="taxonomic scope" value="Bacteria"/>
</dbReference>
<feature type="signal peptide" evidence="1">
    <location>
        <begin position="1"/>
        <end position="19"/>
    </location>
</feature>
<dbReference type="HOGENOM" id="CLU_100968_0_0_10"/>
<feature type="chain" id="PRO_5003685180" description="Outer membrane protein beta-barrel domain-containing protein" evidence="1">
    <location>
        <begin position="20"/>
        <end position="236"/>
    </location>
</feature>
<dbReference type="PATRIC" id="fig|880071.3.peg.20"/>
<dbReference type="OrthoDB" id="1014848at2"/>